<dbReference type="AlphaFoldDB" id="A0A397JA46"/>
<gene>
    <name evidence="1" type="ORF">Glove_69g64</name>
</gene>
<reference evidence="1 2" key="1">
    <citation type="submission" date="2018-08" db="EMBL/GenBank/DDBJ databases">
        <title>Genome and evolution of the arbuscular mycorrhizal fungus Diversispora epigaea (formerly Glomus versiforme) and its bacterial endosymbionts.</title>
        <authorList>
            <person name="Sun X."/>
            <person name="Fei Z."/>
            <person name="Harrison M."/>
        </authorList>
    </citation>
    <scope>NUCLEOTIDE SEQUENCE [LARGE SCALE GENOMIC DNA]</scope>
    <source>
        <strain evidence="1 2">IT104</strain>
    </source>
</reference>
<evidence type="ECO:0000313" key="1">
    <source>
        <dbReference type="EMBL" id="RHZ85225.1"/>
    </source>
</evidence>
<sequence>MVVVEVDMPDDPYFHGLNNFSIGQTLKKLLIQGLILGTAEILTCGDENIRDKITDQDHVPDPRELSLY</sequence>
<name>A0A397JA46_9GLOM</name>
<evidence type="ECO:0000313" key="2">
    <source>
        <dbReference type="Proteomes" id="UP000266861"/>
    </source>
</evidence>
<proteinExistence type="predicted"/>
<protein>
    <submittedName>
        <fullName evidence="1">Uncharacterized protein</fullName>
    </submittedName>
</protein>
<dbReference type="EMBL" id="PQFF01000066">
    <property type="protein sequence ID" value="RHZ85225.1"/>
    <property type="molecule type" value="Genomic_DNA"/>
</dbReference>
<comment type="caution">
    <text evidence="1">The sequence shown here is derived from an EMBL/GenBank/DDBJ whole genome shotgun (WGS) entry which is preliminary data.</text>
</comment>
<organism evidence="1 2">
    <name type="scientific">Diversispora epigaea</name>
    <dbReference type="NCBI Taxonomy" id="1348612"/>
    <lineage>
        <taxon>Eukaryota</taxon>
        <taxon>Fungi</taxon>
        <taxon>Fungi incertae sedis</taxon>
        <taxon>Mucoromycota</taxon>
        <taxon>Glomeromycotina</taxon>
        <taxon>Glomeromycetes</taxon>
        <taxon>Diversisporales</taxon>
        <taxon>Diversisporaceae</taxon>
        <taxon>Diversispora</taxon>
    </lineage>
</organism>
<accession>A0A397JA46</accession>
<dbReference type="Proteomes" id="UP000266861">
    <property type="component" value="Unassembled WGS sequence"/>
</dbReference>
<keyword evidence="2" id="KW-1185">Reference proteome</keyword>